<dbReference type="GO" id="GO:0030313">
    <property type="term" value="C:cell envelope"/>
    <property type="evidence" value="ECO:0007669"/>
    <property type="project" value="UniProtKB-SubCell"/>
</dbReference>
<sequence>MLRRSMPRVMRALLVAGAFGCAAIGPVYAASDTMVALVPPGPHPYFATWKQGGADAAKAFGLKAADFKVPQQWQLSEQNELLESLLAQGYNGFVIFPGDPVGSVSTVSEMVSNGAPVVTAGGCLKDPSDAAFCLATDTGNSAYLGTKQLIRAMGPGKKRILHLTGFLADPNTQLRIDAVEKAATESGDQVVQVIADIDAPEPAAEKVNAYLAAHANDVDGIISTAWVPSVVAANALRKIGDKRIHMVAIDTDQVVLQAIKDGYVDGTMIQNPYGQAYIGAYAVDKLRSGCQVKADAPFKSNALTKKFIDSGTAFVDAHDVDSYVQTMQDKTKQLLSTFATTYLTCK</sequence>
<dbReference type="InterPro" id="IPR028082">
    <property type="entry name" value="Peripla_BP_I"/>
</dbReference>
<evidence type="ECO:0000313" key="7">
    <source>
        <dbReference type="Proteomes" id="UP000721844"/>
    </source>
</evidence>
<dbReference type="EMBL" id="JAESVA010000004">
    <property type="protein sequence ID" value="MCB8881312.1"/>
    <property type="molecule type" value="Genomic_DNA"/>
</dbReference>
<dbReference type="InterPro" id="IPR025997">
    <property type="entry name" value="SBP_2_dom"/>
</dbReference>
<proteinExistence type="inferred from homology"/>
<dbReference type="Gene3D" id="3.40.50.2300">
    <property type="match status" value="2"/>
</dbReference>
<dbReference type="SUPFAM" id="SSF53822">
    <property type="entry name" value="Periplasmic binding protein-like I"/>
    <property type="match status" value="1"/>
</dbReference>
<comment type="caution">
    <text evidence="6">The sequence shown here is derived from an EMBL/GenBank/DDBJ whole genome shotgun (WGS) entry which is preliminary data.</text>
</comment>
<comment type="similarity">
    <text evidence="2">Belongs to the bacterial solute-binding protein 2 family.</text>
</comment>
<dbReference type="PANTHER" id="PTHR46847">
    <property type="entry name" value="D-ALLOSE-BINDING PERIPLASMIC PROTEIN-RELATED"/>
    <property type="match status" value="1"/>
</dbReference>
<organism evidence="6 7">
    <name type="scientific">Acidisoma cellulosilyticum</name>
    <dbReference type="NCBI Taxonomy" id="2802395"/>
    <lineage>
        <taxon>Bacteria</taxon>
        <taxon>Pseudomonadati</taxon>
        <taxon>Pseudomonadota</taxon>
        <taxon>Alphaproteobacteria</taxon>
        <taxon>Acetobacterales</taxon>
        <taxon>Acidocellaceae</taxon>
        <taxon>Acidisoma</taxon>
    </lineage>
</organism>
<dbReference type="Pfam" id="PF13407">
    <property type="entry name" value="Peripla_BP_4"/>
    <property type="match status" value="1"/>
</dbReference>
<dbReference type="RefSeq" id="WP_227307983.1">
    <property type="nucleotide sequence ID" value="NZ_JAESVA010000004.1"/>
</dbReference>
<accession>A0A964E4I7</accession>
<reference evidence="6 7" key="1">
    <citation type="journal article" date="2021" name="Microorganisms">
        <title>Acidisoma silvae sp. nov. and Acidisomacellulosilytica sp. nov., Two Acidophilic Bacteria Isolated from Decaying Wood, Hydrolyzing Cellulose and Producing Poly-3-hydroxybutyrate.</title>
        <authorList>
            <person name="Mieszkin S."/>
            <person name="Pouder E."/>
            <person name="Uroz S."/>
            <person name="Simon-Colin C."/>
            <person name="Alain K."/>
        </authorList>
    </citation>
    <scope>NUCLEOTIDE SEQUENCE [LARGE SCALE GENOMIC DNA]</scope>
    <source>
        <strain evidence="6 7">HW T5.17</strain>
    </source>
</reference>
<dbReference type="AlphaFoldDB" id="A0A964E4I7"/>
<keyword evidence="3 4" id="KW-0732">Signal</keyword>
<evidence type="ECO:0000256" key="3">
    <source>
        <dbReference type="ARBA" id="ARBA00022729"/>
    </source>
</evidence>
<keyword evidence="7" id="KW-1185">Reference proteome</keyword>
<name>A0A964E4I7_9PROT</name>
<comment type="subcellular location">
    <subcellularLocation>
        <location evidence="1">Cell envelope</location>
    </subcellularLocation>
</comment>
<evidence type="ECO:0000256" key="2">
    <source>
        <dbReference type="ARBA" id="ARBA00007639"/>
    </source>
</evidence>
<evidence type="ECO:0000256" key="1">
    <source>
        <dbReference type="ARBA" id="ARBA00004196"/>
    </source>
</evidence>
<evidence type="ECO:0000256" key="4">
    <source>
        <dbReference type="SAM" id="SignalP"/>
    </source>
</evidence>
<feature type="chain" id="PRO_5037834963" evidence="4">
    <location>
        <begin position="30"/>
        <end position="346"/>
    </location>
</feature>
<evidence type="ECO:0000259" key="5">
    <source>
        <dbReference type="Pfam" id="PF13407"/>
    </source>
</evidence>
<dbReference type="PANTHER" id="PTHR46847:SF1">
    <property type="entry name" value="D-ALLOSE-BINDING PERIPLASMIC PROTEIN-RELATED"/>
    <property type="match status" value="1"/>
</dbReference>
<evidence type="ECO:0000313" key="6">
    <source>
        <dbReference type="EMBL" id="MCB8881312.1"/>
    </source>
</evidence>
<dbReference type="Proteomes" id="UP000721844">
    <property type="component" value="Unassembled WGS sequence"/>
</dbReference>
<gene>
    <name evidence="6" type="ORF">ACELLULO517_13775</name>
</gene>
<feature type="signal peptide" evidence="4">
    <location>
        <begin position="1"/>
        <end position="29"/>
    </location>
</feature>
<protein>
    <submittedName>
        <fullName evidence="6">Sugar ABC transporter substrate-binding protein</fullName>
    </submittedName>
</protein>
<feature type="domain" description="Periplasmic binding protein" evidence="5">
    <location>
        <begin position="38"/>
        <end position="286"/>
    </location>
</feature>
<dbReference type="GO" id="GO:0030246">
    <property type="term" value="F:carbohydrate binding"/>
    <property type="evidence" value="ECO:0007669"/>
    <property type="project" value="UniProtKB-ARBA"/>
</dbReference>